<protein>
    <submittedName>
        <fullName evidence="4">NAD-P-binding protein</fullName>
    </submittedName>
</protein>
<dbReference type="InterPro" id="IPR001509">
    <property type="entry name" value="Epimerase_deHydtase"/>
</dbReference>
<dbReference type="FunCoup" id="A0A1Y2G3P6">
    <property type="interactions" value="53"/>
</dbReference>
<name>A0A1Y2G3P6_9BASI</name>
<keyword evidence="5" id="KW-1185">Reference proteome</keyword>
<dbReference type="Proteomes" id="UP000193467">
    <property type="component" value="Unassembled WGS sequence"/>
</dbReference>
<proteinExistence type="inferred from homology"/>
<dbReference type="GO" id="GO:0016616">
    <property type="term" value="F:oxidoreductase activity, acting on the CH-OH group of donors, NAD or NADP as acceptor"/>
    <property type="evidence" value="ECO:0007669"/>
    <property type="project" value="TreeGrafter"/>
</dbReference>
<evidence type="ECO:0000259" key="3">
    <source>
        <dbReference type="Pfam" id="PF01370"/>
    </source>
</evidence>
<dbReference type="STRING" id="106004.A0A1Y2G3P6"/>
<dbReference type="EMBL" id="MCGR01000001">
    <property type="protein sequence ID" value="ORY92562.1"/>
    <property type="molecule type" value="Genomic_DNA"/>
</dbReference>
<dbReference type="PANTHER" id="PTHR10366">
    <property type="entry name" value="NAD DEPENDENT EPIMERASE/DEHYDRATASE"/>
    <property type="match status" value="1"/>
</dbReference>
<evidence type="ECO:0000256" key="2">
    <source>
        <dbReference type="ARBA" id="ARBA00023445"/>
    </source>
</evidence>
<dbReference type="Gene3D" id="3.40.50.720">
    <property type="entry name" value="NAD(P)-binding Rossmann-like Domain"/>
    <property type="match status" value="1"/>
</dbReference>
<dbReference type="Pfam" id="PF01370">
    <property type="entry name" value="Epimerase"/>
    <property type="match status" value="1"/>
</dbReference>
<dbReference type="InterPro" id="IPR050425">
    <property type="entry name" value="NAD(P)_dehydrat-like"/>
</dbReference>
<comment type="caution">
    <text evidence="4">The sequence shown here is derived from an EMBL/GenBank/DDBJ whole genome shotgun (WGS) entry which is preliminary data.</text>
</comment>
<keyword evidence="1" id="KW-0560">Oxidoreductase</keyword>
<dbReference type="OrthoDB" id="2735536at2759"/>
<sequence length="346" mass="38384">MLVLVTAISGYIGSATALAFLQAGHRVRGTVRSEAKAAAWKAAYPEWREQVEFVVVPDMSVQGSYDLACEGVEWIAHVASPFTFGELSLLFCYTDNERDMLQPAIRGTLEILEAAHKTSSVSAIVITSSFAAVQDYTQGLRPGYTYSEKDWCPLSYEEAMTSEDKALVYIASKKLAEEAAWRFMETEKPAFTLSTSILPALVLGRAPQPLTSLNDLNTSASWIRAFIDAEALPPAPIPAMVDIHDVALSHLRALERTSATAGRRYLTIAHKLDPAHVASILRRRFPEHAHRFPREEKAEEESWGWDVRSTEKDLGIEWKSIEQTIVEAAAQVFELENKEAVRTSAL</sequence>
<accession>A0A1Y2G3P6</accession>
<dbReference type="InParanoid" id="A0A1Y2G3P6"/>
<dbReference type="AlphaFoldDB" id="A0A1Y2G3P6"/>
<dbReference type="InterPro" id="IPR036291">
    <property type="entry name" value="NAD(P)-bd_dom_sf"/>
</dbReference>
<evidence type="ECO:0000313" key="5">
    <source>
        <dbReference type="Proteomes" id="UP000193467"/>
    </source>
</evidence>
<evidence type="ECO:0000256" key="1">
    <source>
        <dbReference type="ARBA" id="ARBA00023002"/>
    </source>
</evidence>
<evidence type="ECO:0000313" key="4">
    <source>
        <dbReference type="EMBL" id="ORY92562.1"/>
    </source>
</evidence>
<gene>
    <name evidence="4" type="ORF">BCR35DRAFT_327686</name>
</gene>
<comment type="similarity">
    <text evidence="2">Belongs to the NAD(P)-dependent epimerase/dehydratase family. Dihydroflavonol-4-reductase subfamily.</text>
</comment>
<dbReference type="SUPFAM" id="SSF51735">
    <property type="entry name" value="NAD(P)-binding Rossmann-fold domains"/>
    <property type="match status" value="1"/>
</dbReference>
<reference evidence="4 5" key="1">
    <citation type="submission" date="2016-07" db="EMBL/GenBank/DDBJ databases">
        <title>Pervasive Adenine N6-methylation of Active Genes in Fungi.</title>
        <authorList>
            <consortium name="DOE Joint Genome Institute"/>
            <person name="Mondo S.J."/>
            <person name="Dannebaum R.O."/>
            <person name="Kuo R.C."/>
            <person name="Labutti K."/>
            <person name="Haridas S."/>
            <person name="Kuo A."/>
            <person name="Salamov A."/>
            <person name="Ahrendt S.R."/>
            <person name="Lipzen A."/>
            <person name="Sullivan W."/>
            <person name="Andreopoulos W.B."/>
            <person name="Clum A."/>
            <person name="Lindquist E."/>
            <person name="Daum C."/>
            <person name="Ramamoorthy G.K."/>
            <person name="Gryganskyi A."/>
            <person name="Culley D."/>
            <person name="Magnuson J.K."/>
            <person name="James T.Y."/>
            <person name="O'Malley M.A."/>
            <person name="Stajich J.E."/>
            <person name="Spatafora J.W."/>
            <person name="Visel A."/>
            <person name="Grigoriev I.V."/>
        </authorList>
    </citation>
    <scope>NUCLEOTIDE SEQUENCE [LARGE SCALE GENOMIC DNA]</scope>
    <source>
        <strain evidence="4 5">62-1032</strain>
    </source>
</reference>
<feature type="domain" description="NAD-dependent epimerase/dehydratase" evidence="3">
    <location>
        <begin position="3"/>
        <end position="138"/>
    </location>
</feature>
<dbReference type="PANTHER" id="PTHR10366:SF564">
    <property type="entry name" value="STEROL-4-ALPHA-CARBOXYLATE 3-DEHYDROGENASE, DECARBOXYLATING"/>
    <property type="match status" value="1"/>
</dbReference>
<organism evidence="4 5">
    <name type="scientific">Leucosporidium creatinivorum</name>
    <dbReference type="NCBI Taxonomy" id="106004"/>
    <lineage>
        <taxon>Eukaryota</taxon>
        <taxon>Fungi</taxon>
        <taxon>Dikarya</taxon>
        <taxon>Basidiomycota</taxon>
        <taxon>Pucciniomycotina</taxon>
        <taxon>Microbotryomycetes</taxon>
        <taxon>Leucosporidiales</taxon>
        <taxon>Leucosporidium</taxon>
    </lineage>
</organism>